<gene>
    <name evidence="1" type="ORF">HP467_07905</name>
</gene>
<dbReference type="Proteomes" id="UP000539146">
    <property type="component" value="Unassembled WGS sequence"/>
</dbReference>
<evidence type="ECO:0000313" key="1">
    <source>
        <dbReference type="EMBL" id="NUU28035.1"/>
    </source>
</evidence>
<dbReference type="AlphaFoldDB" id="A0A850DU80"/>
<name>A0A850DU80_9MICO</name>
<evidence type="ECO:0000313" key="2">
    <source>
        <dbReference type="Proteomes" id="UP000539146"/>
    </source>
</evidence>
<sequence>MPAAERLAFLRRLASLGRRFRPLTTDDPHEHTGGADGVRRPLLGYVVHGAGGLHAPSAHVRVVQRVELLAAAGRVDVAQVDAGAWARGTGTVDPDVLLVQRDAVPEADLDAFLARIRATGTRLVAEVDDDFFTDAARERLGRAEYDPGRLRSVTEVVRAAAVTIVSTAALAEAVRGVGGRPVVVGNQVDPRLWTGPVDAGDAREAAVGDVGDTRTVHRVLYAGSRTHSADLALLRPVFDGLVAADGLPVRLEVVGVSDEPADWYDDLPVPDAAGHYPAFVRWLRAHATRWDAAVAPLVDEPFNRSKSDLKFVEYTLLGLPVVLSDVGPYREHAARAVVVPNRTGAWRSAVADAVALGGPTPAADEHVRTQRLIGSDVAWERALGL</sequence>
<organism evidence="1 2">
    <name type="scientific">Curtobacterium citreum</name>
    <dbReference type="NCBI Taxonomy" id="2036"/>
    <lineage>
        <taxon>Bacteria</taxon>
        <taxon>Bacillati</taxon>
        <taxon>Actinomycetota</taxon>
        <taxon>Actinomycetes</taxon>
        <taxon>Micrococcales</taxon>
        <taxon>Microbacteriaceae</taxon>
        <taxon>Curtobacterium</taxon>
    </lineage>
</organism>
<dbReference type="Gene3D" id="3.40.50.2000">
    <property type="entry name" value="Glycogen Phosphorylase B"/>
    <property type="match status" value="1"/>
</dbReference>
<proteinExistence type="predicted"/>
<dbReference type="RefSeq" id="WP_175325846.1">
    <property type="nucleotide sequence ID" value="NZ_BAAAWP010000001.1"/>
</dbReference>
<protein>
    <submittedName>
        <fullName evidence="1">Uncharacterized protein</fullName>
    </submittedName>
</protein>
<accession>A0A850DU80</accession>
<reference evidence="1 2" key="1">
    <citation type="submission" date="2020-05" db="EMBL/GenBank/DDBJ databases">
        <title>Genome Sequencing of Type Strains.</title>
        <authorList>
            <person name="Lemaire J.F."/>
            <person name="Inderbitzin P."/>
            <person name="Gregorio O.A."/>
            <person name="Collins S.B."/>
            <person name="Wespe N."/>
            <person name="Knight-Connoni V."/>
        </authorList>
    </citation>
    <scope>NUCLEOTIDE SEQUENCE [LARGE SCALE GENOMIC DNA]</scope>
    <source>
        <strain evidence="1 2">DSM 20512</strain>
    </source>
</reference>
<dbReference type="EMBL" id="JABMCG010000097">
    <property type="protein sequence ID" value="NUU28035.1"/>
    <property type="molecule type" value="Genomic_DNA"/>
</dbReference>
<dbReference type="SUPFAM" id="SSF53756">
    <property type="entry name" value="UDP-Glycosyltransferase/glycogen phosphorylase"/>
    <property type="match status" value="1"/>
</dbReference>
<comment type="caution">
    <text evidence="1">The sequence shown here is derived from an EMBL/GenBank/DDBJ whole genome shotgun (WGS) entry which is preliminary data.</text>
</comment>